<dbReference type="EMBL" id="VLKQ01000007">
    <property type="protein sequence ID" value="TWI12138.1"/>
    <property type="molecule type" value="Genomic_DNA"/>
</dbReference>
<keyword evidence="3" id="KW-1185">Reference proteome</keyword>
<dbReference type="InterPro" id="IPR001173">
    <property type="entry name" value="Glyco_trans_2-like"/>
</dbReference>
<dbReference type="PANTHER" id="PTHR43685">
    <property type="entry name" value="GLYCOSYLTRANSFERASE"/>
    <property type="match status" value="1"/>
</dbReference>
<dbReference type="InterPro" id="IPR029044">
    <property type="entry name" value="Nucleotide-diphossugar_trans"/>
</dbReference>
<name>V6S2B6_9FLAO</name>
<dbReference type="SUPFAM" id="SSF53448">
    <property type="entry name" value="Nucleotide-diphospho-sugar transferases"/>
    <property type="match status" value="1"/>
</dbReference>
<protein>
    <submittedName>
        <fullName evidence="2">Glycosyltransferase involved in cell wall biosynthesis</fullName>
    </submittedName>
</protein>
<dbReference type="CDD" id="cd00761">
    <property type="entry name" value="Glyco_tranf_GTA_type"/>
    <property type="match status" value="1"/>
</dbReference>
<evidence type="ECO:0000313" key="3">
    <source>
        <dbReference type="Proteomes" id="UP000319848"/>
    </source>
</evidence>
<evidence type="ECO:0000259" key="1">
    <source>
        <dbReference type="Pfam" id="PF00535"/>
    </source>
</evidence>
<feature type="domain" description="Glycosyltransferase 2-like" evidence="1">
    <location>
        <begin position="7"/>
        <end position="118"/>
    </location>
</feature>
<keyword evidence="2" id="KW-0808">Transferase</keyword>
<reference evidence="2 3" key="1">
    <citation type="journal article" date="2015" name="Stand. Genomic Sci.">
        <title>Genomic Encyclopedia of Bacterial and Archaeal Type Strains, Phase III: the genomes of soil and plant-associated and newly described type strains.</title>
        <authorList>
            <person name="Whitman W.B."/>
            <person name="Woyke T."/>
            <person name="Klenk H.P."/>
            <person name="Zhou Y."/>
            <person name="Lilburn T.G."/>
            <person name="Beck B.J."/>
            <person name="De Vos P."/>
            <person name="Vandamme P."/>
            <person name="Eisen J.A."/>
            <person name="Garrity G."/>
            <person name="Hugenholtz P."/>
            <person name="Kyrpides N.C."/>
        </authorList>
    </citation>
    <scope>NUCLEOTIDE SEQUENCE [LARGE SCALE GENOMIC DNA]</scope>
    <source>
        <strain evidence="2 3">CGMCC 1.7270</strain>
    </source>
</reference>
<dbReference type="OrthoDB" id="597270at2"/>
<sequence length="330" mass="38785">MNLPLVSIIIPVFNRATILKDTLDSIVNQTYANWECLIVDDGSTDETKTVIQKYAQNDSRIIELDRPQEKNKGANACRNYGLSAAKGDYIIFFDSDDIMAPTCLERRVQAFTVHQDKDMLIFSMGVFKEDLKFEIYPFRKVVNLSVAATLEEFVLSDTLPWNVCRPIFKSKLIKDKIGFNEKIQNFQDEEFNIRVLGKLKPEYLSIDETDTYYRFDQVSQNKYKTLKGTQDIVDCFYEFYATVFSVFNEDQKKSQHKKLKLKFFNHIRFYAIPGINRTVVFQTIQLFKKELGFTLKEKTIIDLMLLLNKYYYQKRGYHFVSTKLKEMMLK</sequence>
<dbReference type="InterPro" id="IPR050834">
    <property type="entry name" value="Glycosyltransf_2"/>
</dbReference>
<accession>V6S2B6</accession>
<gene>
    <name evidence="2" type="ORF">IP98_01712</name>
</gene>
<dbReference type="Proteomes" id="UP000319848">
    <property type="component" value="Unassembled WGS sequence"/>
</dbReference>
<comment type="caution">
    <text evidence="2">The sequence shown here is derived from an EMBL/GenBank/DDBJ whole genome shotgun (WGS) entry which is preliminary data.</text>
</comment>
<dbReference type="STRING" id="1341154.FCR2A7T_11110"/>
<dbReference type="Gene3D" id="3.90.550.10">
    <property type="entry name" value="Spore Coat Polysaccharide Biosynthesis Protein SpsA, Chain A"/>
    <property type="match status" value="1"/>
</dbReference>
<organism evidence="2 3">
    <name type="scientific">Flavobacterium cauense R2A-7</name>
    <dbReference type="NCBI Taxonomy" id="1341154"/>
    <lineage>
        <taxon>Bacteria</taxon>
        <taxon>Pseudomonadati</taxon>
        <taxon>Bacteroidota</taxon>
        <taxon>Flavobacteriia</taxon>
        <taxon>Flavobacteriales</taxon>
        <taxon>Flavobacteriaceae</taxon>
        <taxon>Flavobacterium</taxon>
    </lineage>
</organism>
<proteinExistence type="predicted"/>
<dbReference type="AlphaFoldDB" id="V6S2B6"/>
<evidence type="ECO:0000313" key="2">
    <source>
        <dbReference type="EMBL" id="TWI12138.1"/>
    </source>
</evidence>
<dbReference type="GO" id="GO:0016740">
    <property type="term" value="F:transferase activity"/>
    <property type="evidence" value="ECO:0007669"/>
    <property type="project" value="UniProtKB-KW"/>
</dbReference>
<dbReference type="RefSeq" id="WP_023570270.1">
    <property type="nucleotide sequence ID" value="NZ_AVBI01000012.1"/>
</dbReference>
<dbReference type="PANTHER" id="PTHR43685:SF2">
    <property type="entry name" value="GLYCOSYLTRANSFERASE 2-LIKE DOMAIN-CONTAINING PROTEIN"/>
    <property type="match status" value="1"/>
</dbReference>
<dbReference type="Pfam" id="PF00535">
    <property type="entry name" value="Glycos_transf_2"/>
    <property type="match status" value="1"/>
</dbReference>